<proteinExistence type="predicted"/>
<dbReference type="InParanoid" id="D2VHH0"/>
<evidence type="ECO:0000256" key="2">
    <source>
        <dbReference type="SAM" id="Phobius"/>
    </source>
</evidence>
<dbReference type="Proteomes" id="UP000006671">
    <property type="component" value="Unassembled WGS sequence"/>
</dbReference>
<dbReference type="OMA" id="CQHERTH"/>
<keyword evidence="2" id="KW-1133">Transmembrane helix</keyword>
<feature type="transmembrane region" description="Helical" evidence="2">
    <location>
        <begin position="426"/>
        <end position="451"/>
    </location>
</feature>
<keyword evidence="2" id="KW-0812">Transmembrane</keyword>
<evidence type="ECO:0000256" key="1">
    <source>
        <dbReference type="SAM" id="MobiDB-lite"/>
    </source>
</evidence>
<organism evidence="4">
    <name type="scientific">Naegleria gruberi</name>
    <name type="common">Amoeba</name>
    <dbReference type="NCBI Taxonomy" id="5762"/>
    <lineage>
        <taxon>Eukaryota</taxon>
        <taxon>Discoba</taxon>
        <taxon>Heterolobosea</taxon>
        <taxon>Tetramitia</taxon>
        <taxon>Eutetramitia</taxon>
        <taxon>Vahlkampfiidae</taxon>
        <taxon>Naegleria</taxon>
    </lineage>
</organism>
<feature type="compositionally biased region" description="Basic and acidic residues" evidence="1">
    <location>
        <begin position="376"/>
        <end position="392"/>
    </location>
</feature>
<dbReference type="AlphaFoldDB" id="D2VHH0"/>
<dbReference type="EMBL" id="GG738872">
    <property type="protein sequence ID" value="EFC43678.1"/>
    <property type="molecule type" value="Genomic_DNA"/>
</dbReference>
<sequence>MADSTMLLLLRQAVGDFLSASSSVVGAVSSLKDFLSSSSSVSPWITKSDYRQKELESSFSSGSSSYNHIAANLNNLIQQDQSSLESVFSIFSSSSSSSHQHDNLITTTTSNIFNYFPTSKQDLSIPFNITDDKEASESMQTVDSVLEYVGVSICTLTLLFYLITLIVLIRNRKNYFLSLWPSRVIALLGAIVHSFFGILVLLFQQPWWTEIKNPNTSYDSSSISNNIACRIIQPFEFFGFVLATCSVLFILSHTLTPSKKTDTHFTKTVPKSKVSIAAATTTTAAEDEELKDKKPKLARSTSVVDVVVDEESKLDLPENNHLTGVTIDDGSVKPLLRSSSASKNIVERPPSTSDRNHSRRKSESHSHKSPRSDSSSNKEEPIQISPRSRDHGQSFIKNNAPSVQEFQRTHLTINVRKENTNIFIRTLILTSFFTILQIASIIVDVVLSYNIQHHKLEFIYSHLTRYGGYCAFPLSSLLIYISFYFSFFITFNFYSVKLYRKLINKRLKRKVLACQIIITCFFTVFGIFGKSGEVLFTIIQSINVEPTSLLYDVLVRFFNVVNFICCDVLVCFLIIVYFVFIPLLETLETEKFYKTRDSVSAPRSPNNIAIVSSPTKLLIRHHNVVPENRV</sequence>
<gene>
    <name evidence="3" type="ORF">NAEGRDRAFT_68324</name>
</gene>
<accession>D2VHH0</accession>
<evidence type="ECO:0000313" key="4">
    <source>
        <dbReference type="Proteomes" id="UP000006671"/>
    </source>
</evidence>
<dbReference type="RefSeq" id="XP_002676422.1">
    <property type="nucleotide sequence ID" value="XM_002676376.1"/>
</dbReference>
<feature type="transmembrane region" description="Helical" evidence="2">
    <location>
        <begin position="148"/>
        <end position="168"/>
    </location>
</feature>
<evidence type="ECO:0000313" key="3">
    <source>
        <dbReference type="EMBL" id="EFC43678.1"/>
    </source>
</evidence>
<dbReference type="OrthoDB" id="10266446at2759"/>
<dbReference type="KEGG" id="ngr:NAEGRDRAFT_68324"/>
<feature type="transmembrane region" description="Helical" evidence="2">
    <location>
        <begin position="231"/>
        <end position="251"/>
    </location>
</feature>
<dbReference type="VEuPathDB" id="AmoebaDB:NAEGRDRAFT_68324"/>
<feature type="transmembrane region" description="Helical" evidence="2">
    <location>
        <begin position="560"/>
        <end position="584"/>
    </location>
</feature>
<keyword evidence="4" id="KW-1185">Reference proteome</keyword>
<dbReference type="GeneID" id="8863305"/>
<feature type="transmembrane region" description="Helical" evidence="2">
    <location>
        <begin position="511"/>
        <end position="528"/>
    </location>
</feature>
<reference evidence="3 4" key="1">
    <citation type="journal article" date="2010" name="Cell">
        <title>The genome of Naegleria gruberi illuminates early eukaryotic versatility.</title>
        <authorList>
            <person name="Fritz-Laylin L.K."/>
            <person name="Prochnik S.E."/>
            <person name="Ginger M.L."/>
            <person name="Dacks J.B."/>
            <person name="Carpenter M.L."/>
            <person name="Field M.C."/>
            <person name="Kuo A."/>
            <person name="Paredez A."/>
            <person name="Chapman J."/>
            <person name="Pham J."/>
            <person name="Shu S."/>
            <person name="Neupane R."/>
            <person name="Cipriano M."/>
            <person name="Mancuso J."/>
            <person name="Tu H."/>
            <person name="Salamov A."/>
            <person name="Lindquist E."/>
            <person name="Shapiro H."/>
            <person name="Lucas S."/>
            <person name="Grigoriev I.V."/>
            <person name="Cande W.Z."/>
            <person name="Fulton C."/>
            <person name="Rokhsar D.S."/>
            <person name="Dawson S.C."/>
        </authorList>
    </citation>
    <scope>NUCLEOTIDE SEQUENCE [LARGE SCALE GENOMIC DNA]</scope>
    <source>
        <strain evidence="3 4">NEG-M</strain>
    </source>
</reference>
<feature type="transmembrane region" description="Helical" evidence="2">
    <location>
        <begin position="471"/>
        <end position="491"/>
    </location>
</feature>
<feature type="transmembrane region" description="Helical" evidence="2">
    <location>
        <begin position="180"/>
        <end position="203"/>
    </location>
</feature>
<protein>
    <submittedName>
        <fullName evidence="3">Predicted protein</fullName>
    </submittedName>
</protein>
<keyword evidence="2" id="KW-0472">Membrane</keyword>
<feature type="region of interest" description="Disordered" evidence="1">
    <location>
        <begin position="320"/>
        <end position="394"/>
    </location>
</feature>
<name>D2VHH0_NAEGR</name>